<dbReference type="Proteomes" id="UP000663853">
    <property type="component" value="Unassembled WGS sequence"/>
</dbReference>
<feature type="compositionally biased region" description="Polar residues" evidence="1">
    <location>
        <begin position="393"/>
        <end position="403"/>
    </location>
</feature>
<feature type="compositionally biased region" description="Polar residues" evidence="1">
    <location>
        <begin position="352"/>
        <end position="365"/>
    </location>
</feature>
<sequence length="436" mass="48219">MAPNSTTSIPESSQRTPTPSDAGTTTSRATSASKLPDDANNFRGWARAVNLDTNINAELPADPFFDRIRYLQNIASTFPDWLANTASPQFNYIPKAYRKVLDALYFEVAGRFRFRSYQPDFSRPDQDPKLPAAIPIILQTYHHHKTTASLPETATKIDMRVGIDNLIAHIYDVDRSESAKYWRDGAQLELPSSKGVSANSLIIVATFKTDAMSFLIFPQFKAYDGSRDVQMALVAYGTGEHRDLIVVHSVVGYKRTDSGANQTLMGLVSGLYQRRGLNMPNHFVFDKVGGYTMKDAITTVQFYLVIRGIKQFAHEYYEELKTSEESFPLAVKNNPPTNEWVKKPMQGIPETSGYSENSEGPQQSGEAARTGQGEGLSDYLADRGDLDRYERTSVLSSTASTPTKCICGNKPDTSADGLDIPLTPPLDTPPTSGRNK</sequence>
<gene>
    <name evidence="2" type="ORF">RDB_LOCUS22772</name>
</gene>
<dbReference type="EMBL" id="CAJMXA010000424">
    <property type="protein sequence ID" value="CAE6430259.1"/>
    <property type="molecule type" value="Genomic_DNA"/>
</dbReference>
<feature type="region of interest" description="Disordered" evidence="1">
    <location>
        <begin position="1"/>
        <end position="36"/>
    </location>
</feature>
<feature type="compositionally biased region" description="Basic and acidic residues" evidence="1">
    <location>
        <begin position="380"/>
        <end position="391"/>
    </location>
</feature>
<comment type="caution">
    <text evidence="2">The sequence shown here is derived from an EMBL/GenBank/DDBJ whole genome shotgun (WGS) entry which is preliminary data.</text>
</comment>
<reference evidence="2" key="1">
    <citation type="submission" date="2021-01" db="EMBL/GenBank/DDBJ databases">
        <authorList>
            <person name="Kaushik A."/>
        </authorList>
    </citation>
    <scope>NUCLEOTIDE SEQUENCE</scope>
    <source>
        <strain evidence="2">AG6-10EEA</strain>
    </source>
</reference>
<evidence type="ECO:0000313" key="2">
    <source>
        <dbReference type="EMBL" id="CAE6430259.1"/>
    </source>
</evidence>
<accession>A0A8H2XM42</accession>
<feature type="compositionally biased region" description="Polar residues" evidence="1">
    <location>
        <begin position="1"/>
        <end position="19"/>
    </location>
</feature>
<evidence type="ECO:0000313" key="3">
    <source>
        <dbReference type="Proteomes" id="UP000663853"/>
    </source>
</evidence>
<protein>
    <submittedName>
        <fullName evidence="2">Uncharacterized protein</fullName>
    </submittedName>
</protein>
<feature type="compositionally biased region" description="Low complexity" evidence="1">
    <location>
        <begin position="20"/>
        <end position="33"/>
    </location>
</feature>
<organism evidence="2 3">
    <name type="scientific">Rhizoctonia solani</name>
    <dbReference type="NCBI Taxonomy" id="456999"/>
    <lineage>
        <taxon>Eukaryota</taxon>
        <taxon>Fungi</taxon>
        <taxon>Dikarya</taxon>
        <taxon>Basidiomycota</taxon>
        <taxon>Agaricomycotina</taxon>
        <taxon>Agaricomycetes</taxon>
        <taxon>Cantharellales</taxon>
        <taxon>Ceratobasidiaceae</taxon>
        <taxon>Rhizoctonia</taxon>
    </lineage>
</organism>
<name>A0A8H2XM42_9AGAM</name>
<feature type="region of interest" description="Disordered" evidence="1">
    <location>
        <begin position="329"/>
        <end position="436"/>
    </location>
</feature>
<evidence type="ECO:0000256" key="1">
    <source>
        <dbReference type="SAM" id="MobiDB-lite"/>
    </source>
</evidence>
<proteinExistence type="predicted"/>
<dbReference type="AlphaFoldDB" id="A0A8H2XM42"/>